<dbReference type="GO" id="GO:0003924">
    <property type="term" value="F:GTPase activity"/>
    <property type="evidence" value="ECO:0000318"/>
    <property type="project" value="GO_Central"/>
</dbReference>
<dbReference type="STRING" id="15368.A0A0Q3H709"/>
<keyword evidence="9" id="KW-1185">Reference proteome</keyword>
<protein>
    <recommendedName>
        <fullName evidence="6">Bms1-type G domain-containing protein</fullName>
    </recommendedName>
</protein>
<dbReference type="InterPro" id="IPR007034">
    <property type="entry name" value="BMS1_TSR1_C"/>
</dbReference>
<dbReference type="PROSITE" id="PS51714">
    <property type="entry name" value="G_BMS1"/>
    <property type="match status" value="1"/>
</dbReference>
<dbReference type="InterPro" id="IPR030387">
    <property type="entry name" value="G_Bms1/Tsr1_dom"/>
</dbReference>
<gene>
    <name evidence="8" type="primary">LOC100825580</name>
    <name evidence="7" type="ORF">BRADI_1g41930v3</name>
</gene>
<dbReference type="EnsemblPlants" id="KQK18357">
    <property type="protein sequence ID" value="KQK18357"/>
    <property type="gene ID" value="BRADI_1g41930v3"/>
</dbReference>
<dbReference type="InterPro" id="IPR012948">
    <property type="entry name" value="AARP2CN"/>
</dbReference>
<dbReference type="GO" id="GO:0034511">
    <property type="term" value="F:U3 snoRNA binding"/>
    <property type="evidence" value="ECO:0000318"/>
    <property type="project" value="GO_Central"/>
</dbReference>
<dbReference type="Gramene" id="KQK18357">
    <property type="protein sequence ID" value="KQK18357"/>
    <property type="gene ID" value="BRADI_1g41930v3"/>
</dbReference>
<reference evidence="7 8" key="1">
    <citation type="journal article" date="2010" name="Nature">
        <title>Genome sequencing and analysis of the model grass Brachypodium distachyon.</title>
        <authorList>
            <consortium name="International Brachypodium Initiative"/>
        </authorList>
    </citation>
    <scope>NUCLEOTIDE SEQUENCE [LARGE SCALE GENOMIC DNA]</scope>
    <source>
        <strain evidence="7 8">Bd21</strain>
    </source>
</reference>
<evidence type="ECO:0000313" key="7">
    <source>
        <dbReference type="EMBL" id="KQK18357.1"/>
    </source>
</evidence>
<dbReference type="GO" id="GO:0000479">
    <property type="term" value="P:endonucleolytic cleavage of tricistronic rRNA transcript (SSU-rRNA, 5.8S rRNA, LSU-rRNA)"/>
    <property type="evidence" value="ECO:0000318"/>
    <property type="project" value="GO_Central"/>
</dbReference>
<dbReference type="GO" id="GO:0005525">
    <property type="term" value="F:GTP binding"/>
    <property type="evidence" value="ECO:0000318"/>
    <property type="project" value="GO_Central"/>
</dbReference>
<evidence type="ECO:0000256" key="5">
    <source>
        <dbReference type="SAM" id="MobiDB-lite"/>
    </source>
</evidence>
<dbReference type="GeneID" id="100825580"/>
<proteinExistence type="inferred from homology"/>
<dbReference type="EMBL" id="CM000880">
    <property type="protein sequence ID" value="KQK18357.1"/>
    <property type="molecule type" value="Genomic_DNA"/>
</dbReference>
<feature type="compositionally biased region" description="Acidic residues" evidence="5">
    <location>
        <begin position="394"/>
        <end position="408"/>
    </location>
</feature>
<dbReference type="SMART" id="SM01362">
    <property type="entry name" value="DUF663"/>
    <property type="match status" value="1"/>
</dbReference>
<dbReference type="InterPro" id="IPR039761">
    <property type="entry name" value="Bms1/Tsr1"/>
</dbReference>
<dbReference type="GO" id="GO:0000462">
    <property type="term" value="P:maturation of SSU-rRNA from tricistronic rRNA transcript (SSU-rRNA, 5.8S rRNA, LSU-rRNA)"/>
    <property type="evidence" value="ECO:0000318"/>
    <property type="project" value="GO_Central"/>
</dbReference>
<dbReference type="AlphaFoldDB" id="A0A0Q3H709"/>
<evidence type="ECO:0000259" key="6">
    <source>
        <dbReference type="PROSITE" id="PS51714"/>
    </source>
</evidence>
<evidence type="ECO:0000313" key="9">
    <source>
        <dbReference type="Proteomes" id="UP000008810"/>
    </source>
</evidence>
<dbReference type="FunCoup" id="A0A0Q3H709">
    <property type="interactions" value="2038"/>
</dbReference>
<dbReference type="ExpressionAtlas" id="A0A0Q3H709">
    <property type="expression patterns" value="baseline"/>
</dbReference>
<keyword evidence="2" id="KW-0690">Ribosome biogenesis</keyword>
<comment type="similarity">
    <text evidence="4">Belongs to the TRAFAC class translation factor GTPase superfamily. Bms1-like GTPase family. TSR1 subfamily.</text>
</comment>
<dbReference type="PANTHER" id="PTHR12858">
    <property type="entry name" value="RIBOSOME BIOGENESIS PROTEIN"/>
    <property type="match status" value="1"/>
</dbReference>
<keyword evidence="3" id="KW-0539">Nucleus</keyword>
<feature type="region of interest" description="Disordered" evidence="5">
    <location>
        <begin position="1"/>
        <end position="54"/>
    </location>
</feature>
<name>A0A0Q3H709_BRADI</name>
<feature type="domain" description="Bms1-type G" evidence="6">
    <location>
        <begin position="78"/>
        <end position="242"/>
    </location>
</feature>
<evidence type="ECO:0000256" key="1">
    <source>
        <dbReference type="ARBA" id="ARBA00004604"/>
    </source>
</evidence>
<dbReference type="OrthoDB" id="119302at2759"/>
<dbReference type="SMART" id="SM00785">
    <property type="entry name" value="AARP2CN"/>
    <property type="match status" value="1"/>
</dbReference>
<feature type="region of interest" description="Disordered" evidence="5">
    <location>
        <begin position="393"/>
        <end position="432"/>
    </location>
</feature>
<feature type="compositionally biased region" description="Basic and acidic residues" evidence="5">
    <location>
        <begin position="27"/>
        <end position="39"/>
    </location>
</feature>
<reference evidence="8" key="3">
    <citation type="submission" date="2018-08" db="UniProtKB">
        <authorList>
            <consortium name="EnsemblPlants"/>
        </authorList>
    </citation>
    <scope>IDENTIFICATION</scope>
    <source>
        <strain evidence="8">cv. Bd21</strain>
    </source>
</reference>
<dbReference type="Pfam" id="PF08142">
    <property type="entry name" value="AARP2CN"/>
    <property type="match status" value="1"/>
</dbReference>
<evidence type="ECO:0000256" key="4">
    <source>
        <dbReference type="ARBA" id="ARBA00038288"/>
    </source>
</evidence>
<dbReference type="KEGG" id="bdi:100825580"/>
<reference evidence="7" key="2">
    <citation type="submission" date="2017-06" db="EMBL/GenBank/DDBJ databases">
        <title>WGS assembly of Brachypodium distachyon.</title>
        <authorList>
            <consortium name="The International Brachypodium Initiative"/>
            <person name="Lucas S."/>
            <person name="Harmon-Smith M."/>
            <person name="Lail K."/>
            <person name="Tice H."/>
            <person name="Grimwood J."/>
            <person name="Bruce D."/>
            <person name="Barry K."/>
            <person name="Shu S."/>
            <person name="Lindquist E."/>
            <person name="Wang M."/>
            <person name="Pitluck S."/>
            <person name="Vogel J.P."/>
            <person name="Garvin D.F."/>
            <person name="Mockler T.C."/>
            <person name="Schmutz J."/>
            <person name="Rokhsar D."/>
            <person name="Bevan M.W."/>
        </authorList>
    </citation>
    <scope>NUCLEOTIDE SEQUENCE</scope>
    <source>
        <strain evidence="7">Bd21</strain>
    </source>
</reference>
<sequence length="786" mass="87822">MGGARSQVNKAHKTRFASKASRHSHKIDKARSGKPESSHRAAVKGARAARVQRSKAIRDQKRAALLKEKRSIVGSSSAPRVIVLCGLSSSAHVRPLAEDLLMFAAGGDEHLTSNTVASSTYKLRTTVLQAPYGDLTSCMELAKVADLLAFVVSANSLYVGDSSSPIDEFGSQCLSVFRAMGLPSTAVFIRDLPSDTKSRQELKKATVSFLSPELPEDTKFYAAETKDDLHKFMWLFKEQHLSSPHWRNQRPYVMSEEASIKPGDSIGLCTLIVSGYLRAHNLSVNQLVHVSGAGDFQLGEIDILKDPFPVSERKKIDAMDSDDNQIQIVDTFVPDPLNQEPLLVENISDPLAGEQTWPTEAEMEEAHENNKQRKLVKRLLPRGTSEYQAAWIVDDTDDEGNDSEDDNPDGAGMVIDEKDRSEYGSDGSDMDAVSHCREKFDEETIGGTEMGDDENLTNEQIQAEIKKIKESNAEDEEFPDEVETPLDVPAKKRFAKYRGLKSFRTSSWDPKESLPPEYAKIFAFDNFARTQKHVLAKTAELDRGSSKDCAQIGSYVMLHVKNVPTDVASKLCHPSRGLPVVVSGLLQHESKISVLHFSIKKHDSYEAPVKCKEHLTFNVGFRQFTARPLFSSDNINCNKHKMERFLHHGRFSIASVYAPITFPPAPLIVLKNRDGEQPAIAAVGSLKTVDPDQVILKKIVLTGYPQRVSKLKAIVRYMFHSPEDVRWFKPVELWTKHGRRGRIKETVGTHGSMKCIFNSSVQQHDTVCMSLYKRAYPKWPEQLYQI</sequence>
<organism evidence="7">
    <name type="scientific">Brachypodium distachyon</name>
    <name type="common">Purple false brome</name>
    <name type="synonym">Trachynia distachya</name>
    <dbReference type="NCBI Taxonomy" id="15368"/>
    <lineage>
        <taxon>Eukaryota</taxon>
        <taxon>Viridiplantae</taxon>
        <taxon>Streptophyta</taxon>
        <taxon>Embryophyta</taxon>
        <taxon>Tracheophyta</taxon>
        <taxon>Spermatophyta</taxon>
        <taxon>Magnoliopsida</taxon>
        <taxon>Liliopsida</taxon>
        <taxon>Poales</taxon>
        <taxon>Poaceae</taxon>
        <taxon>BOP clade</taxon>
        <taxon>Pooideae</taxon>
        <taxon>Stipodae</taxon>
        <taxon>Brachypodieae</taxon>
        <taxon>Brachypodium</taxon>
    </lineage>
</organism>
<evidence type="ECO:0000256" key="3">
    <source>
        <dbReference type="ARBA" id="ARBA00023242"/>
    </source>
</evidence>
<comment type="subcellular location">
    <subcellularLocation>
        <location evidence="1">Nucleus</location>
        <location evidence="1">Nucleolus</location>
    </subcellularLocation>
</comment>
<accession>A0A0Q3H709</accession>
<feature type="compositionally biased region" description="Basic residues" evidence="5">
    <location>
        <begin position="10"/>
        <end position="26"/>
    </location>
</feature>
<dbReference type="Proteomes" id="UP000008810">
    <property type="component" value="Chromosome 1"/>
</dbReference>
<dbReference type="Pfam" id="PF22298">
    <property type="entry name" value="Tsr1_G-like"/>
    <property type="match status" value="1"/>
</dbReference>
<dbReference type="PANTHER" id="PTHR12858:SF1">
    <property type="entry name" value="PRE-RRNA-PROCESSING PROTEIN TSR1 HOMOLOG"/>
    <property type="match status" value="1"/>
</dbReference>
<dbReference type="RefSeq" id="XP_003563858.1">
    <property type="nucleotide sequence ID" value="XM_003563810.4"/>
</dbReference>
<dbReference type="Pfam" id="PF04950">
    <property type="entry name" value="RIBIOP_C"/>
    <property type="match status" value="1"/>
</dbReference>
<evidence type="ECO:0000256" key="2">
    <source>
        <dbReference type="ARBA" id="ARBA00022517"/>
    </source>
</evidence>
<dbReference type="GO" id="GO:0005730">
    <property type="term" value="C:nucleolus"/>
    <property type="evidence" value="ECO:0007669"/>
    <property type="project" value="UniProtKB-SubCell"/>
</dbReference>
<evidence type="ECO:0000313" key="8">
    <source>
        <dbReference type="EnsemblPlants" id="KQK18357"/>
    </source>
</evidence>